<evidence type="ECO:0000313" key="2">
    <source>
        <dbReference type="EMBL" id="OWM90823.1"/>
    </source>
</evidence>
<evidence type="ECO:0000256" key="1">
    <source>
        <dbReference type="SAM" id="Phobius"/>
    </source>
</evidence>
<protein>
    <submittedName>
        <fullName evidence="2">Uncharacterized protein</fullName>
    </submittedName>
</protein>
<dbReference type="EMBL" id="MTKT01000535">
    <property type="protein sequence ID" value="OWM90823.1"/>
    <property type="molecule type" value="Genomic_DNA"/>
</dbReference>
<keyword evidence="1" id="KW-1133">Transmembrane helix</keyword>
<gene>
    <name evidence="2" type="ORF">CDL15_Pgr011583</name>
</gene>
<keyword evidence="1" id="KW-0812">Transmembrane</keyword>
<dbReference type="Proteomes" id="UP000197138">
    <property type="component" value="Unassembled WGS sequence"/>
</dbReference>
<evidence type="ECO:0000313" key="3">
    <source>
        <dbReference type="Proteomes" id="UP000197138"/>
    </source>
</evidence>
<organism evidence="2 3">
    <name type="scientific">Punica granatum</name>
    <name type="common">Pomegranate</name>
    <dbReference type="NCBI Taxonomy" id="22663"/>
    <lineage>
        <taxon>Eukaryota</taxon>
        <taxon>Viridiplantae</taxon>
        <taxon>Streptophyta</taxon>
        <taxon>Embryophyta</taxon>
        <taxon>Tracheophyta</taxon>
        <taxon>Spermatophyta</taxon>
        <taxon>Magnoliopsida</taxon>
        <taxon>eudicotyledons</taxon>
        <taxon>Gunneridae</taxon>
        <taxon>Pentapetalae</taxon>
        <taxon>rosids</taxon>
        <taxon>malvids</taxon>
        <taxon>Myrtales</taxon>
        <taxon>Lythraceae</taxon>
        <taxon>Punica</taxon>
    </lineage>
</organism>
<comment type="caution">
    <text evidence="2">The sequence shown here is derived from an EMBL/GenBank/DDBJ whole genome shotgun (WGS) entry which is preliminary data.</text>
</comment>
<keyword evidence="1" id="KW-0472">Membrane</keyword>
<sequence>MNVTEFRRGDVKEAKVASFVGPVMPVVSFLTLAYSFTQFPMEIQYLSLR</sequence>
<dbReference type="AlphaFoldDB" id="A0A218Y0L7"/>
<name>A0A218Y0L7_PUNGR</name>
<reference evidence="3" key="1">
    <citation type="journal article" date="2017" name="Plant J.">
        <title>The pomegranate (Punica granatum L.) genome and the genomics of punicalagin biosynthesis.</title>
        <authorList>
            <person name="Qin G."/>
            <person name="Xu C."/>
            <person name="Ming R."/>
            <person name="Tang H."/>
            <person name="Guyot R."/>
            <person name="Kramer E.M."/>
            <person name="Hu Y."/>
            <person name="Yi X."/>
            <person name="Qi Y."/>
            <person name="Xu X."/>
            <person name="Gao Z."/>
            <person name="Pan H."/>
            <person name="Jian J."/>
            <person name="Tian Y."/>
            <person name="Yue Z."/>
            <person name="Xu Y."/>
        </authorList>
    </citation>
    <scope>NUCLEOTIDE SEQUENCE [LARGE SCALE GENOMIC DNA]</scope>
    <source>
        <strain evidence="3">cv. Dabenzi</strain>
    </source>
</reference>
<feature type="transmembrane region" description="Helical" evidence="1">
    <location>
        <begin position="16"/>
        <end position="36"/>
    </location>
</feature>
<proteinExistence type="predicted"/>
<accession>A0A218Y0L7</accession>